<feature type="region of interest" description="Disordered" evidence="1">
    <location>
        <begin position="144"/>
        <end position="166"/>
    </location>
</feature>
<reference evidence="2 3" key="1">
    <citation type="submission" date="2019-03" db="EMBL/GenBank/DDBJ databases">
        <title>Metabolic reconstructions from genomes of highly enriched 'Candidatus Accumulibacter' and 'Candidatus Competibacter' bioreactor populations.</title>
        <authorList>
            <person name="Annavajhala M.K."/>
            <person name="Welles L."/>
            <person name="Abbas B."/>
            <person name="Sorokin D."/>
            <person name="Park H."/>
            <person name="Van Loosdrecht M."/>
            <person name="Chandran K."/>
        </authorList>
    </citation>
    <scope>NUCLEOTIDE SEQUENCE [LARGE SCALE GENOMIC DNA]</scope>
    <source>
        <strain evidence="2 3">SBR_S</strain>
    </source>
</reference>
<dbReference type="SUPFAM" id="SSF46785">
    <property type="entry name" value="Winged helix' DNA-binding domain"/>
    <property type="match status" value="1"/>
</dbReference>
<evidence type="ECO:0000256" key="1">
    <source>
        <dbReference type="SAM" id="MobiDB-lite"/>
    </source>
</evidence>
<proteinExistence type="predicted"/>
<dbReference type="RefSeq" id="WP_169068633.1">
    <property type="nucleotide sequence ID" value="NZ_SPMY01000115.1"/>
</dbReference>
<dbReference type="Gene3D" id="1.10.10.10">
    <property type="entry name" value="Winged helix-like DNA-binding domain superfamily/Winged helix DNA-binding domain"/>
    <property type="match status" value="1"/>
</dbReference>
<sequence length="166" mass="18635">MVDSVAGGKAAKVVPLRASNPVQSSDKKWGRVVMKQGFCIIPSILLRAQRRLGLNPTQLAVLMQLCDYWWDHMRKPYPSKETIGERLGLGPRQVQRYMADLEAAGLLTRNERYAKNGGRLSNEYDLSGLVERLKKIAPDFEEAKEVKRQASRRGGLQAAPAQQNKM</sequence>
<evidence type="ECO:0000313" key="2">
    <source>
        <dbReference type="EMBL" id="NMQ30232.1"/>
    </source>
</evidence>
<organism evidence="2 3">
    <name type="scientific">Candidatus Accumulibacter phosphatis</name>
    <dbReference type="NCBI Taxonomy" id="327160"/>
    <lineage>
        <taxon>Bacteria</taxon>
        <taxon>Pseudomonadati</taxon>
        <taxon>Pseudomonadota</taxon>
        <taxon>Betaproteobacteria</taxon>
        <taxon>Candidatus Accumulibacter</taxon>
    </lineage>
</organism>
<keyword evidence="3" id="KW-1185">Reference proteome</keyword>
<dbReference type="EMBL" id="SPMY01000115">
    <property type="protein sequence ID" value="NMQ30232.1"/>
    <property type="molecule type" value="Genomic_DNA"/>
</dbReference>
<dbReference type="Pfam" id="PF13730">
    <property type="entry name" value="HTH_36"/>
    <property type="match status" value="1"/>
</dbReference>
<dbReference type="InterPro" id="IPR036388">
    <property type="entry name" value="WH-like_DNA-bd_sf"/>
</dbReference>
<gene>
    <name evidence="2" type="ORF">E4Q23_22210</name>
</gene>
<comment type="caution">
    <text evidence="2">The sequence shown here is derived from an EMBL/GenBank/DDBJ whole genome shotgun (WGS) entry which is preliminary data.</text>
</comment>
<evidence type="ECO:0000313" key="3">
    <source>
        <dbReference type="Proteomes" id="UP000749010"/>
    </source>
</evidence>
<dbReference type="InterPro" id="IPR036390">
    <property type="entry name" value="WH_DNA-bd_sf"/>
</dbReference>
<name>A0ABX1U4S4_9PROT</name>
<accession>A0ABX1U4S4</accession>
<protein>
    <submittedName>
        <fullName evidence="2">Helix-turn-helix domain-containing protein</fullName>
    </submittedName>
</protein>
<dbReference type="Proteomes" id="UP000749010">
    <property type="component" value="Unassembled WGS sequence"/>
</dbReference>